<accession>A0A4R8MG01</accession>
<dbReference type="OrthoDB" id="358051at2"/>
<dbReference type="SUPFAM" id="SSF56300">
    <property type="entry name" value="Metallo-dependent phosphatases"/>
    <property type="match status" value="1"/>
</dbReference>
<comment type="caution">
    <text evidence="2">The sequence shown here is derived from an EMBL/GenBank/DDBJ whole genome shotgun (WGS) entry which is preliminary data.</text>
</comment>
<name>A0A4R8MG01_9BACT</name>
<evidence type="ECO:0000313" key="3">
    <source>
        <dbReference type="Proteomes" id="UP000295066"/>
    </source>
</evidence>
<dbReference type="Pfam" id="PF00149">
    <property type="entry name" value="Metallophos"/>
    <property type="match status" value="1"/>
</dbReference>
<dbReference type="Proteomes" id="UP000295066">
    <property type="component" value="Unassembled WGS sequence"/>
</dbReference>
<evidence type="ECO:0000259" key="1">
    <source>
        <dbReference type="Pfam" id="PF00149"/>
    </source>
</evidence>
<evidence type="ECO:0000313" key="2">
    <source>
        <dbReference type="EMBL" id="TDY62826.1"/>
    </source>
</evidence>
<sequence length="260" mass="29692">MIYLTGDTHGVYGMDRFSPGNFPAGEGLSRDDLVVILGDFGLFWSDPPAEREREELERLSSRPWTTLFLDGNHENFTLLDALPEEERFGAPVGVAASNVFHLRRGYVYTLEEKKCFAFGGARSLDRHGRTAGKSWWRREIPSEEEFRRGLDSLESAGWTVDWILTHTAPEGILKTTNLAKYLAGDPVSLYLEEIRKETAYDRWFCGHLHRNAFFPGERVHVLRENILDGGTGNTVSVERNRPPLKERLRAFRSRFSQEGD</sequence>
<feature type="domain" description="Calcineurin-like phosphoesterase" evidence="1">
    <location>
        <begin position="2"/>
        <end position="210"/>
    </location>
</feature>
<dbReference type="InterPro" id="IPR004843">
    <property type="entry name" value="Calcineurin-like_PHP"/>
</dbReference>
<proteinExistence type="predicted"/>
<dbReference type="InterPro" id="IPR029052">
    <property type="entry name" value="Metallo-depent_PP-like"/>
</dbReference>
<dbReference type="GO" id="GO:0016787">
    <property type="term" value="F:hydrolase activity"/>
    <property type="evidence" value="ECO:0007669"/>
    <property type="project" value="InterPro"/>
</dbReference>
<dbReference type="Gene3D" id="3.60.21.10">
    <property type="match status" value="1"/>
</dbReference>
<protein>
    <submittedName>
        <fullName evidence="2">Calcineurin-like phosphoesterase family protein</fullName>
    </submittedName>
</protein>
<keyword evidence="3" id="KW-1185">Reference proteome</keyword>
<dbReference type="EMBL" id="SORI01000003">
    <property type="protein sequence ID" value="TDY62826.1"/>
    <property type="molecule type" value="Genomic_DNA"/>
</dbReference>
<organism evidence="2 3">
    <name type="scientific">Aminivibrio pyruvatiphilus</name>
    <dbReference type="NCBI Taxonomy" id="1005740"/>
    <lineage>
        <taxon>Bacteria</taxon>
        <taxon>Thermotogati</taxon>
        <taxon>Synergistota</taxon>
        <taxon>Synergistia</taxon>
        <taxon>Synergistales</taxon>
        <taxon>Aminobacteriaceae</taxon>
        <taxon>Aminivibrio</taxon>
    </lineage>
</organism>
<dbReference type="AlphaFoldDB" id="A0A4R8MG01"/>
<dbReference type="RefSeq" id="WP_133956391.1">
    <property type="nucleotide sequence ID" value="NZ_SORI01000003.1"/>
</dbReference>
<gene>
    <name evidence="2" type="ORF">C8D99_10346</name>
</gene>
<reference evidence="2 3" key="1">
    <citation type="submission" date="2019-03" db="EMBL/GenBank/DDBJ databases">
        <title>Genomic Encyclopedia of Type Strains, Phase IV (KMG-IV): sequencing the most valuable type-strain genomes for metagenomic binning, comparative biology and taxonomic classification.</title>
        <authorList>
            <person name="Goeker M."/>
        </authorList>
    </citation>
    <scope>NUCLEOTIDE SEQUENCE [LARGE SCALE GENOMIC DNA]</scope>
    <source>
        <strain evidence="2 3">DSM 25964</strain>
    </source>
</reference>